<dbReference type="GO" id="GO:0050839">
    <property type="term" value="F:cell adhesion molecule binding"/>
    <property type="evidence" value="ECO:0007669"/>
    <property type="project" value="TreeGrafter"/>
</dbReference>
<dbReference type="InParanoid" id="A0A674BGC0"/>
<dbReference type="Pfam" id="PF02469">
    <property type="entry name" value="Fasciclin"/>
    <property type="match status" value="3"/>
</dbReference>
<feature type="compositionally biased region" description="Polar residues" evidence="1">
    <location>
        <begin position="787"/>
        <end position="805"/>
    </location>
</feature>
<dbReference type="GO" id="GO:0030198">
    <property type="term" value="P:extracellular matrix organization"/>
    <property type="evidence" value="ECO:0007669"/>
    <property type="project" value="TreeGrafter"/>
</dbReference>
<dbReference type="PROSITE" id="PS50213">
    <property type="entry name" value="FAS1"/>
    <property type="match status" value="3"/>
</dbReference>
<evidence type="ECO:0000259" key="2">
    <source>
        <dbReference type="PROSITE" id="PS50213"/>
    </source>
</evidence>
<dbReference type="GO" id="GO:0007155">
    <property type="term" value="P:cell adhesion"/>
    <property type="evidence" value="ECO:0007669"/>
    <property type="project" value="TreeGrafter"/>
</dbReference>
<dbReference type="GO" id="GO:0031012">
    <property type="term" value="C:extracellular matrix"/>
    <property type="evidence" value="ECO:0007669"/>
    <property type="project" value="TreeGrafter"/>
</dbReference>
<dbReference type="FunFam" id="2.30.180.10:FF:000001">
    <property type="entry name" value="periostin isoform X1"/>
    <property type="match status" value="1"/>
</dbReference>
<dbReference type="GO" id="GO:0005615">
    <property type="term" value="C:extracellular space"/>
    <property type="evidence" value="ECO:0007669"/>
    <property type="project" value="TreeGrafter"/>
</dbReference>
<keyword evidence="4" id="KW-1185">Reference proteome</keyword>
<accession>A0A674BGC0</accession>
<dbReference type="Gene3D" id="2.30.180.10">
    <property type="entry name" value="FAS1 domain"/>
    <property type="match status" value="3"/>
</dbReference>
<evidence type="ECO:0000256" key="1">
    <source>
        <dbReference type="SAM" id="MobiDB-lite"/>
    </source>
</evidence>
<feature type="domain" description="FAS1" evidence="2">
    <location>
        <begin position="421"/>
        <end position="546"/>
    </location>
</feature>
<dbReference type="InterPro" id="IPR036378">
    <property type="entry name" value="FAS1_dom_sf"/>
</dbReference>
<name>A0A674BGC0_SALTR</name>
<dbReference type="AlphaFoldDB" id="A0A674BGC0"/>
<dbReference type="SUPFAM" id="SSF82153">
    <property type="entry name" value="FAS1 domain"/>
    <property type="match status" value="4"/>
</dbReference>
<feature type="domain" description="FAS1" evidence="2">
    <location>
        <begin position="59"/>
        <end position="189"/>
    </location>
</feature>
<dbReference type="Ensembl" id="ENSSTUT00000074688.1">
    <property type="protein sequence ID" value="ENSSTUP00000070328.1"/>
    <property type="gene ID" value="ENSSTUG00000030808.1"/>
</dbReference>
<reference evidence="3" key="2">
    <citation type="submission" date="2025-09" db="UniProtKB">
        <authorList>
            <consortium name="Ensembl"/>
        </authorList>
    </citation>
    <scope>IDENTIFICATION</scope>
</reference>
<protein>
    <recommendedName>
        <fullName evidence="2">FAS1 domain-containing protein</fullName>
    </recommendedName>
</protein>
<feature type="compositionally biased region" description="Basic residues" evidence="1">
    <location>
        <begin position="766"/>
        <end position="783"/>
    </location>
</feature>
<dbReference type="InterPro" id="IPR050904">
    <property type="entry name" value="Adhesion/Biosynth-related"/>
</dbReference>
<reference evidence="3" key="1">
    <citation type="submission" date="2025-08" db="UniProtKB">
        <authorList>
            <consortium name="Ensembl"/>
        </authorList>
    </citation>
    <scope>IDENTIFICATION</scope>
</reference>
<dbReference type="PROSITE" id="PS51257">
    <property type="entry name" value="PROKAR_LIPOPROTEIN"/>
    <property type="match status" value="1"/>
</dbReference>
<feature type="domain" description="FAS1" evidence="2">
    <location>
        <begin position="193"/>
        <end position="324"/>
    </location>
</feature>
<feature type="region of interest" description="Disordered" evidence="1">
    <location>
        <begin position="754"/>
        <end position="805"/>
    </location>
</feature>
<dbReference type="InterPro" id="IPR000782">
    <property type="entry name" value="FAS1_domain"/>
</dbReference>
<dbReference type="PANTHER" id="PTHR10900">
    <property type="entry name" value="PERIOSTIN-RELATED"/>
    <property type="match status" value="1"/>
</dbReference>
<evidence type="ECO:0000313" key="3">
    <source>
        <dbReference type="Ensembl" id="ENSSTUP00000070328.1"/>
    </source>
</evidence>
<sequence length="805" mass="88363">MEYLHSRTEAHYQQPSLLCSNGTFFVSCVFSRMVVYECCPGYMKLEGMKGCPAVAPIDHVYGTLGLVKARTTQKYSALSKLREEIEGKGSFTMFAPSDEAWDLLDPEVLDALVSNVNIELYNALHYHMVDHRMLTKDLKNDMSITSMYNNLGLYINHYSNGVVTVNCARIIHGNQVATNGVVHVIDRVITNVVNTIQDALGVDYELSSFHAVALASGVMEKLGQPGHFTVFAPTNDAFNNLEAGFLERIMGDKAVIAALVNYHLLNSVQCSEAITAGSVHETAEGSTVEIGCDGDSLTVNGIKMVLKKDIVTSNGVIHLIDRVLIPDSAKEVMELVGESQSTSETWCQSSALSAAMKPETEYTLLAPLNTVMSLDQSLELYNGQLLETIAGDRLRVFIYRTAVCIENACMVRGSKEGSNGALHLMRSLIKPAQTTIYNIFLHLMKTAGLTELLKQEGSYTGLTEQDITLLASDVNALRTILLYHFSNGGVHQRRTGGGVTNLLKTIQGHNLQVLSVNKSIHVNSLDVSDIDLMATNGVIHVVKNILYPGDLPVGRESLLVLLKKLINYIQIKYVSGFSYSKIPLTFISKFIITPTFNKVKRVIKGEPSITKVTRVIEGEPAITKVTRVIEGEPAITKVTRVIEGEPAITKVTRVIEGEPATTKVTRVIEGEPAITKVTRVIEGEPAITKVTRVIEGEPAITKVTRVIEGGTGHTTVTKIVEPHIIEGPEFSKITTIHGNPEMIDQESERITKLIQGGGSMRAPAKRERKVRLVRRHNNQKSHPAKTSPYQSRPDQSRPLKTSPNQ</sequence>
<dbReference type="FunFam" id="2.30.180.10:FF:000003">
    <property type="entry name" value="periostin isoform X1"/>
    <property type="match status" value="1"/>
</dbReference>
<dbReference type="GeneTree" id="ENSGT00530000063860"/>
<organism evidence="3 4">
    <name type="scientific">Salmo trutta</name>
    <name type="common">Brown trout</name>
    <dbReference type="NCBI Taxonomy" id="8032"/>
    <lineage>
        <taxon>Eukaryota</taxon>
        <taxon>Metazoa</taxon>
        <taxon>Chordata</taxon>
        <taxon>Craniata</taxon>
        <taxon>Vertebrata</taxon>
        <taxon>Euteleostomi</taxon>
        <taxon>Actinopterygii</taxon>
        <taxon>Neopterygii</taxon>
        <taxon>Teleostei</taxon>
        <taxon>Protacanthopterygii</taxon>
        <taxon>Salmoniformes</taxon>
        <taxon>Salmonidae</taxon>
        <taxon>Salmoninae</taxon>
        <taxon>Salmo</taxon>
    </lineage>
</organism>
<dbReference type="SMART" id="SM00554">
    <property type="entry name" value="FAS1"/>
    <property type="match status" value="4"/>
</dbReference>
<proteinExistence type="predicted"/>
<evidence type="ECO:0000313" key="4">
    <source>
        <dbReference type="Proteomes" id="UP000472277"/>
    </source>
</evidence>
<dbReference type="PANTHER" id="PTHR10900:SF12">
    <property type="entry name" value="PERIOSTIN"/>
    <property type="match status" value="1"/>
</dbReference>
<dbReference type="Proteomes" id="UP000472277">
    <property type="component" value="Unassembled WGS sequence"/>
</dbReference>